<accession>A0A644ZKN5</accession>
<reference evidence="2" key="1">
    <citation type="submission" date="2019-08" db="EMBL/GenBank/DDBJ databases">
        <authorList>
            <person name="Kucharzyk K."/>
            <person name="Murdoch R.W."/>
            <person name="Higgins S."/>
            <person name="Loffler F."/>
        </authorList>
    </citation>
    <scope>NUCLEOTIDE SEQUENCE</scope>
</reference>
<evidence type="ECO:0000259" key="1">
    <source>
        <dbReference type="Pfam" id="PF18962"/>
    </source>
</evidence>
<dbReference type="EMBL" id="VSSQ01008246">
    <property type="protein sequence ID" value="MPM38324.1"/>
    <property type="molecule type" value="Genomic_DNA"/>
</dbReference>
<dbReference type="AlphaFoldDB" id="A0A644ZKN5"/>
<dbReference type="PANTHER" id="PTHR42754">
    <property type="entry name" value="ENDOGLUCANASE"/>
    <property type="match status" value="1"/>
</dbReference>
<proteinExistence type="predicted"/>
<dbReference type="NCBIfam" id="TIGR04183">
    <property type="entry name" value="Por_Secre_tail"/>
    <property type="match status" value="1"/>
</dbReference>
<feature type="domain" description="Secretion system C-terminal sorting" evidence="1">
    <location>
        <begin position="351"/>
        <end position="416"/>
    </location>
</feature>
<dbReference type="InterPro" id="IPR026444">
    <property type="entry name" value="Secre_tail"/>
</dbReference>
<gene>
    <name evidence="2" type="ORF">SDC9_84953</name>
</gene>
<dbReference type="PANTHER" id="PTHR42754:SF1">
    <property type="entry name" value="LIPOPROTEIN"/>
    <property type="match status" value="1"/>
</dbReference>
<sequence length="421" mass="45690">MTDTTYVLLFEGNSTDNGFAGGAGSFDVWIKGYNFSTGISSGLPFGGSGNDFAERITAKNSGGYIFTGNSFSSDGNLTGNYGSSDIWIMSLQSNLSVAWSKHFGGSGDDRGIAAYQLADGNIMIFGNTQSSDHDVNNQHGINDVFVIKLNSLGDTLWTKTYGGTGADYILDAKYVDDTTFVLVGVSNSSDGDFVFRDKLIPYSGFYYVIDENGNYVFGGSLGTMDETEMMFSDVIIESPYHAMAFGVTYTDSIYNCSDIYQGGGDICLVDFNGMSSVNPYLAGGANDDGVNFDMEEYVKAAKINTNQYAFCTNTRSTTLAPDFHGVMDVWLSFIEVQHVSVPEAEVFQINVHPNPAENIVFVDNVKYGDVSQYEILDIQGKLLLHGQYNEDGIDISGLEKGMYLLKIKSGNSTGITQIVKQ</sequence>
<dbReference type="Pfam" id="PF18962">
    <property type="entry name" value="Por_Secre_tail"/>
    <property type="match status" value="1"/>
</dbReference>
<evidence type="ECO:0000313" key="2">
    <source>
        <dbReference type="EMBL" id="MPM38324.1"/>
    </source>
</evidence>
<organism evidence="2">
    <name type="scientific">bioreactor metagenome</name>
    <dbReference type="NCBI Taxonomy" id="1076179"/>
    <lineage>
        <taxon>unclassified sequences</taxon>
        <taxon>metagenomes</taxon>
        <taxon>ecological metagenomes</taxon>
    </lineage>
</organism>
<name>A0A644ZKN5_9ZZZZ</name>
<protein>
    <recommendedName>
        <fullName evidence="1">Secretion system C-terminal sorting domain-containing protein</fullName>
    </recommendedName>
</protein>
<comment type="caution">
    <text evidence="2">The sequence shown here is derived from an EMBL/GenBank/DDBJ whole genome shotgun (WGS) entry which is preliminary data.</text>
</comment>